<feature type="signal peptide" evidence="2">
    <location>
        <begin position="1"/>
        <end position="20"/>
    </location>
</feature>
<dbReference type="SUPFAM" id="SSF53807">
    <property type="entry name" value="Helical backbone' metal receptor"/>
    <property type="match status" value="1"/>
</dbReference>
<dbReference type="RefSeq" id="WP_198504611.1">
    <property type="nucleotide sequence ID" value="NZ_CP065959.1"/>
</dbReference>
<accession>A0A7T4U1B3</accession>
<dbReference type="InterPro" id="IPR050902">
    <property type="entry name" value="ABC_Transporter_SBP"/>
</dbReference>
<evidence type="ECO:0000313" key="4">
    <source>
        <dbReference type="EMBL" id="QQC93050.1"/>
    </source>
</evidence>
<evidence type="ECO:0000313" key="5">
    <source>
        <dbReference type="Proteomes" id="UP000596130"/>
    </source>
</evidence>
<dbReference type="Pfam" id="PF01497">
    <property type="entry name" value="Peripla_BP_2"/>
    <property type="match status" value="1"/>
</dbReference>
<dbReference type="Gene3D" id="3.40.50.1980">
    <property type="entry name" value="Nitrogenase molybdenum iron protein domain"/>
    <property type="match status" value="2"/>
</dbReference>
<comment type="similarity">
    <text evidence="1">Belongs to the bacterial solute-binding protein 8 family.</text>
</comment>
<dbReference type="Proteomes" id="UP000596130">
    <property type="component" value="Chromosome"/>
</dbReference>
<dbReference type="PROSITE" id="PS50983">
    <property type="entry name" value="FE_B12_PBP"/>
    <property type="match status" value="1"/>
</dbReference>
<dbReference type="PROSITE" id="PS51257">
    <property type="entry name" value="PROKAR_LIPOPROTEIN"/>
    <property type="match status" value="1"/>
</dbReference>
<proteinExistence type="inferred from homology"/>
<dbReference type="PANTHER" id="PTHR30535:SF7">
    <property type="entry name" value="IRON(III) DICITRATE-BINDING PROTEIN"/>
    <property type="match status" value="1"/>
</dbReference>
<dbReference type="EMBL" id="CP065959">
    <property type="protein sequence ID" value="QQC93050.1"/>
    <property type="molecule type" value="Genomic_DNA"/>
</dbReference>
<reference evidence="4 5" key="1">
    <citation type="submission" date="2020-12" db="EMBL/GenBank/DDBJ databases">
        <title>Identification and biosynthesis of polyene macrolides produced by Streptomyces alfalfae Men-myco-93-63.</title>
        <authorList>
            <person name="Liu D."/>
            <person name="Li Y."/>
            <person name="Liu L."/>
            <person name="Han X."/>
            <person name="Shen F."/>
        </authorList>
    </citation>
    <scope>NUCLEOTIDE SEQUENCE [LARGE SCALE GENOMIC DNA]</scope>
    <source>
        <strain evidence="4 5">Men-myco-93-63</strain>
    </source>
</reference>
<evidence type="ECO:0000256" key="2">
    <source>
        <dbReference type="SAM" id="SignalP"/>
    </source>
</evidence>
<evidence type="ECO:0000256" key="1">
    <source>
        <dbReference type="ARBA" id="ARBA00008814"/>
    </source>
</evidence>
<keyword evidence="2" id="KW-0732">Signal</keyword>
<evidence type="ECO:0000259" key="3">
    <source>
        <dbReference type="PROSITE" id="PS50983"/>
    </source>
</evidence>
<dbReference type="AlphaFoldDB" id="A0A7T4U1B3"/>
<dbReference type="PANTHER" id="PTHR30535">
    <property type="entry name" value="VITAMIN B12-BINDING PROTEIN"/>
    <property type="match status" value="1"/>
</dbReference>
<dbReference type="InterPro" id="IPR002491">
    <property type="entry name" value="ABC_transptr_periplasmic_BD"/>
</dbReference>
<organism evidence="4 5">
    <name type="scientific">Streptomyces alfalfae</name>
    <dbReference type="NCBI Taxonomy" id="1642299"/>
    <lineage>
        <taxon>Bacteria</taxon>
        <taxon>Bacillati</taxon>
        <taxon>Actinomycetota</taxon>
        <taxon>Actinomycetes</taxon>
        <taxon>Kitasatosporales</taxon>
        <taxon>Streptomycetaceae</taxon>
        <taxon>Streptomyces</taxon>
    </lineage>
</organism>
<feature type="domain" description="Fe/B12 periplasmic-binding" evidence="3">
    <location>
        <begin position="58"/>
        <end position="335"/>
    </location>
</feature>
<gene>
    <name evidence="4" type="ORF">I8755_35460</name>
</gene>
<feature type="chain" id="PRO_5039247067" evidence="2">
    <location>
        <begin position="21"/>
        <end position="335"/>
    </location>
</feature>
<name>A0A7T4U1B3_9ACTN</name>
<sequence>MKISVIKGWVGVCLLLPGLAACGTSEPAPSRSTAATRPSDAVVDTCGTTLRVSEPPKRAIALEQNATEIMLSLGLADRMAGASYQTDPVLPALAADYKKVPVLADRYANHEATLAKEPDFLYSTLASAYADEAAGPRAGWKHLDVPAYLSVHDCENPEQSPREVRFDAIFDEIEDIATIFGVRQRGEKVVAGLQARLDRAVHAIPDGIDADLMWYYSGTTTPYIAGHGGLPSTVGELTGLDNAFDDIPQKWPEGNWEDIAERDPEVIVLADLTRGGKGDSAEAKKKFLRSHPVTSRLRAVRENRFIVVPGSAMDPSVRSVSLVEELSKGLAELYG</sequence>
<protein>
    <submittedName>
        <fullName evidence="4">ABC transporter substrate-binding protein</fullName>
    </submittedName>
</protein>